<dbReference type="AlphaFoldDB" id="A0A1Q3ASN4"/>
<keyword evidence="6 10" id="KW-1133">Transmembrane helix</keyword>
<evidence type="ECO:0000256" key="3">
    <source>
        <dbReference type="ARBA" id="ARBA00022538"/>
    </source>
</evidence>
<feature type="transmembrane region" description="Helical" evidence="10">
    <location>
        <begin position="234"/>
        <end position="257"/>
    </location>
</feature>
<evidence type="ECO:0000259" key="13">
    <source>
        <dbReference type="Pfam" id="PF23259"/>
    </source>
</evidence>
<feature type="transmembrane region" description="Helical" evidence="10">
    <location>
        <begin position="34"/>
        <end position="56"/>
    </location>
</feature>
<keyword evidence="8 10" id="KW-0472">Membrane</keyword>
<evidence type="ECO:0000256" key="7">
    <source>
        <dbReference type="ARBA" id="ARBA00023065"/>
    </source>
</evidence>
<feature type="transmembrane region" description="Helical" evidence="10">
    <location>
        <begin position="101"/>
        <end position="118"/>
    </location>
</feature>
<dbReference type="Gene3D" id="1.20.1530.20">
    <property type="match status" value="1"/>
</dbReference>
<dbReference type="PANTHER" id="PTHR32468:SF164">
    <property type="entry name" value="OS05G0485000 PROTEIN"/>
    <property type="match status" value="1"/>
</dbReference>
<dbReference type="GO" id="GO:0006885">
    <property type="term" value="P:regulation of pH"/>
    <property type="evidence" value="ECO:0007669"/>
    <property type="project" value="TreeGrafter"/>
</dbReference>
<keyword evidence="15" id="KW-1185">Reference proteome</keyword>
<evidence type="ECO:0000256" key="2">
    <source>
        <dbReference type="ARBA" id="ARBA00022448"/>
    </source>
</evidence>
<gene>
    <name evidence="14" type="ORF">CFOL_v3_02193</name>
</gene>
<feature type="transmembrane region" description="Helical" evidence="10">
    <location>
        <begin position="63"/>
        <end position="81"/>
    </location>
</feature>
<feature type="transmembrane region" description="Helical" evidence="10">
    <location>
        <begin position="165"/>
        <end position="185"/>
    </location>
</feature>
<comment type="subcellular location">
    <subcellularLocation>
        <location evidence="1">Membrane</location>
        <topology evidence="1">Multi-pass membrane protein</topology>
    </subcellularLocation>
</comment>
<comment type="caution">
    <text evidence="14">The sequence shown here is derived from an EMBL/GenBank/DDBJ whole genome shotgun (WGS) entry which is preliminary data.</text>
</comment>
<dbReference type="InterPro" id="IPR057291">
    <property type="entry name" value="CHX17_2nd"/>
</dbReference>
<evidence type="ECO:0000256" key="8">
    <source>
        <dbReference type="ARBA" id="ARBA00023136"/>
    </source>
</evidence>
<evidence type="ECO:0000313" key="14">
    <source>
        <dbReference type="EMBL" id="GAV58660.1"/>
    </source>
</evidence>
<reference evidence="15" key="1">
    <citation type="submission" date="2016-04" db="EMBL/GenBank/DDBJ databases">
        <title>Cephalotus genome sequencing.</title>
        <authorList>
            <person name="Fukushima K."/>
            <person name="Hasebe M."/>
            <person name="Fang X."/>
        </authorList>
    </citation>
    <scope>NUCLEOTIDE SEQUENCE [LARGE SCALE GENOMIC DNA]</scope>
    <source>
        <strain evidence="15">cv. St1</strain>
    </source>
</reference>
<dbReference type="GO" id="GO:0012505">
    <property type="term" value="C:endomembrane system"/>
    <property type="evidence" value="ECO:0007669"/>
    <property type="project" value="TreeGrafter"/>
</dbReference>
<dbReference type="InterPro" id="IPR050794">
    <property type="entry name" value="CPA2_transporter"/>
</dbReference>
<feature type="domain" description="Cation/H(+) antiporter C-terminal" evidence="13">
    <location>
        <begin position="627"/>
        <end position="771"/>
    </location>
</feature>
<dbReference type="OrthoDB" id="1889525at2759"/>
<accession>A0A1Q3ASN4</accession>
<dbReference type="InParanoid" id="A0A1Q3ASN4"/>
<sequence>HLGKEFAVGVSFACLDVHKINSRGLWFGDDPLSYTVPLLLLQLSLLSIFSRAIYILLKPFGQLSIVSQILGGVILGPSVLGHDTSLAAKVFSFKGRNVLETLSVFGFMLFIFQIGVKMDPAMSLRSGKRAMAIGVLGFFVPYVLSGFVAFLLGTFLSLDHDVSTALPLVVTVQSVTAFPVIACFLTELNILNSEIGHLASASSIICDMCHWSIMTMKFTATLATTKSLKTSFGSLFSIAFFVILIVFGIRPAALWATRRTPEGQPVKEIYVFAALIALLVCGLVGEVLGLNAFITCFLVGLVIPDGPPLGAALVERLDCFVSVLLTPIFVAICGLKMDVFAIQKLKNVGVIQLVIITALFGKIIGAALPLLFCRMPLRDALSLGLIMNSQGIIELAMLSDWKGANIMNEECFAIMMLSVLVLTGVISPLVKALYDPSRRFIAYRRRTIRHHRRHEELRILSCIHSEDNVKAMTTLLDASNPTKENPIGLFVLHLVKLSGRASSLLIAHLPRDKTSQNPSKSERIFNAFRKFEQQYRGHLMVHCYEGISPNATMHNDVCSLALKQRVSFIIIPLHKQSLYGNNVEPSHSYRHLSRNVLDKAPCSVGILIDRENRRKSRSALQKSQVYRVAVLFFGGADDREALAYAGLMSGHPNVLVNLLHFSSSTEVVSGTARSKMLDAEILGEFKANAHRNDRVSYYEESVMDATGVLDVITSMDNAYNLVMVGRSHGESQLIIELKKLNKRVELGAIGETLAATDFKVAPSVLVVQQQTRVWGMRDPEESTHLRRTEL</sequence>
<evidence type="ECO:0000259" key="12">
    <source>
        <dbReference type="Pfam" id="PF23256"/>
    </source>
</evidence>
<dbReference type="Pfam" id="PF23259">
    <property type="entry name" value="CHX17_C"/>
    <property type="match status" value="1"/>
</dbReference>
<keyword evidence="5" id="KW-0630">Potassium</keyword>
<name>A0A1Q3ASN4_CEPFO</name>
<keyword evidence="2" id="KW-0813">Transport</keyword>
<keyword evidence="4 10" id="KW-0812">Transmembrane</keyword>
<proteinExistence type="inferred from homology"/>
<feature type="transmembrane region" description="Helical" evidence="10">
    <location>
        <begin position="197"/>
        <end position="214"/>
    </location>
</feature>
<dbReference type="InterPro" id="IPR006153">
    <property type="entry name" value="Cation/H_exchanger_TM"/>
</dbReference>
<evidence type="ECO:0000313" key="15">
    <source>
        <dbReference type="Proteomes" id="UP000187406"/>
    </source>
</evidence>
<feature type="domain" description="Cation/H+ exchanger transmembrane" evidence="11">
    <location>
        <begin position="54"/>
        <end position="431"/>
    </location>
</feature>
<dbReference type="InterPro" id="IPR057290">
    <property type="entry name" value="CHX17_C"/>
</dbReference>
<dbReference type="GO" id="GO:1902600">
    <property type="term" value="P:proton transmembrane transport"/>
    <property type="evidence" value="ECO:0007669"/>
    <property type="project" value="InterPro"/>
</dbReference>
<dbReference type="GO" id="GO:0006813">
    <property type="term" value="P:potassium ion transport"/>
    <property type="evidence" value="ECO:0007669"/>
    <property type="project" value="UniProtKB-KW"/>
</dbReference>
<evidence type="ECO:0000256" key="4">
    <source>
        <dbReference type="ARBA" id="ARBA00022692"/>
    </source>
</evidence>
<feature type="domain" description="Cation/H(+) antiporter central" evidence="12">
    <location>
        <begin position="489"/>
        <end position="611"/>
    </location>
</feature>
<comment type="similarity">
    <text evidence="9">Belongs to the monovalent cation:proton antiporter 2 (CPA2) transporter (TC 2.A.37) family. CHX (TC 2.A.37.4) subfamily.</text>
</comment>
<feature type="transmembrane region" description="Helical" evidence="10">
    <location>
        <begin position="320"/>
        <end position="341"/>
    </location>
</feature>
<feature type="transmembrane region" description="Helical" evidence="10">
    <location>
        <begin position="130"/>
        <end position="153"/>
    </location>
</feature>
<dbReference type="GO" id="GO:0016020">
    <property type="term" value="C:membrane"/>
    <property type="evidence" value="ECO:0007669"/>
    <property type="project" value="UniProtKB-SubCell"/>
</dbReference>
<feature type="transmembrane region" description="Helical" evidence="10">
    <location>
        <begin position="348"/>
        <end position="368"/>
    </location>
</feature>
<evidence type="ECO:0000256" key="1">
    <source>
        <dbReference type="ARBA" id="ARBA00004141"/>
    </source>
</evidence>
<feature type="transmembrane region" description="Helical" evidence="10">
    <location>
        <begin position="411"/>
        <end position="430"/>
    </location>
</feature>
<evidence type="ECO:0000256" key="5">
    <source>
        <dbReference type="ARBA" id="ARBA00022958"/>
    </source>
</evidence>
<organism evidence="14 15">
    <name type="scientific">Cephalotus follicularis</name>
    <name type="common">Albany pitcher plant</name>
    <dbReference type="NCBI Taxonomy" id="3775"/>
    <lineage>
        <taxon>Eukaryota</taxon>
        <taxon>Viridiplantae</taxon>
        <taxon>Streptophyta</taxon>
        <taxon>Embryophyta</taxon>
        <taxon>Tracheophyta</taxon>
        <taxon>Spermatophyta</taxon>
        <taxon>Magnoliopsida</taxon>
        <taxon>eudicotyledons</taxon>
        <taxon>Gunneridae</taxon>
        <taxon>Pentapetalae</taxon>
        <taxon>rosids</taxon>
        <taxon>fabids</taxon>
        <taxon>Oxalidales</taxon>
        <taxon>Cephalotaceae</taxon>
        <taxon>Cephalotus</taxon>
    </lineage>
</organism>
<evidence type="ECO:0000256" key="9">
    <source>
        <dbReference type="ARBA" id="ARBA00038341"/>
    </source>
</evidence>
<feature type="transmembrane region" description="Helical" evidence="10">
    <location>
        <begin position="269"/>
        <end position="300"/>
    </location>
</feature>
<dbReference type="PANTHER" id="PTHR32468">
    <property type="entry name" value="CATION/H + ANTIPORTER"/>
    <property type="match status" value="1"/>
</dbReference>
<dbReference type="Pfam" id="PF23256">
    <property type="entry name" value="CHX17_2nd"/>
    <property type="match status" value="1"/>
</dbReference>
<evidence type="ECO:0000256" key="10">
    <source>
        <dbReference type="SAM" id="Phobius"/>
    </source>
</evidence>
<dbReference type="Pfam" id="PF00999">
    <property type="entry name" value="Na_H_Exchanger"/>
    <property type="match status" value="1"/>
</dbReference>
<keyword evidence="3" id="KW-0633">Potassium transport</keyword>
<evidence type="ECO:0000256" key="6">
    <source>
        <dbReference type="ARBA" id="ARBA00022989"/>
    </source>
</evidence>
<feature type="non-terminal residue" evidence="14">
    <location>
        <position position="1"/>
    </location>
</feature>
<dbReference type="GO" id="GO:0015297">
    <property type="term" value="F:antiporter activity"/>
    <property type="evidence" value="ECO:0007669"/>
    <property type="project" value="InterPro"/>
</dbReference>
<dbReference type="Proteomes" id="UP000187406">
    <property type="component" value="Unassembled WGS sequence"/>
</dbReference>
<protein>
    <submittedName>
        <fullName evidence="14">Na_H_Exchanger domain-containing protein</fullName>
    </submittedName>
</protein>
<dbReference type="EMBL" id="BDDD01000079">
    <property type="protein sequence ID" value="GAV58660.1"/>
    <property type="molecule type" value="Genomic_DNA"/>
</dbReference>
<dbReference type="InterPro" id="IPR038770">
    <property type="entry name" value="Na+/solute_symporter_sf"/>
</dbReference>
<keyword evidence="7" id="KW-0406">Ion transport</keyword>
<evidence type="ECO:0000259" key="11">
    <source>
        <dbReference type="Pfam" id="PF00999"/>
    </source>
</evidence>